<dbReference type="Proteomes" id="UP001152795">
    <property type="component" value="Unassembled WGS sequence"/>
</dbReference>
<protein>
    <submittedName>
        <fullName evidence="1">Uncharacterized protein</fullName>
    </submittedName>
</protein>
<reference evidence="1" key="1">
    <citation type="submission" date="2020-04" db="EMBL/GenBank/DDBJ databases">
        <authorList>
            <person name="Alioto T."/>
            <person name="Alioto T."/>
            <person name="Gomez Garrido J."/>
        </authorList>
    </citation>
    <scope>NUCLEOTIDE SEQUENCE</scope>
    <source>
        <strain evidence="1">A484AB</strain>
    </source>
</reference>
<comment type="caution">
    <text evidence="1">The sequence shown here is derived from an EMBL/GenBank/DDBJ whole genome shotgun (WGS) entry which is preliminary data.</text>
</comment>
<sequence length="234" mass="26149">MSQWHCYLKIAYYLALIGYHISDIVFDWIEFGSEVCDQGKFAGVPTNSTAVKRILGLSCGVGSLCSLAMVVVYLYYIDFHWKCSQNSGYCLINNARLTRDGLLNCSDDNQTRAPVCNRHFVLVELVISNFELYLKDDIQSVLLIYMYGVSQKDPSSVIQLDWRGILFAVCSIVANLKLCVCFTTKLFGLGSGEKMPECESTKHCCCLFGMIGSIIFEILSILYLALALSDLLTS</sequence>
<keyword evidence="2" id="KW-1185">Reference proteome</keyword>
<dbReference type="EMBL" id="CACRXK020016824">
    <property type="protein sequence ID" value="CAB4030383.1"/>
    <property type="molecule type" value="Genomic_DNA"/>
</dbReference>
<dbReference type="AlphaFoldDB" id="A0A6S7KQJ3"/>
<accession>A0A6S7KQJ3</accession>
<organism evidence="1 2">
    <name type="scientific">Paramuricea clavata</name>
    <name type="common">Red gorgonian</name>
    <name type="synonym">Violescent sea-whip</name>
    <dbReference type="NCBI Taxonomy" id="317549"/>
    <lineage>
        <taxon>Eukaryota</taxon>
        <taxon>Metazoa</taxon>
        <taxon>Cnidaria</taxon>
        <taxon>Anthozoa</taxon>
        <taxon>Octocorallia</taxon>
        <taxon>Malacalcyonacea</taxon>
        <taxon>Plexauridae</taxon>
        <taxon>Paramuricea</taxon>
    </lineage>
</organism>
<gene>
    <name evidence="1" type="ORF">PACLA_8A012313</name>
</gene>
<dbReference type="OrthoDB" id="5977921at2759"/>
<evidence type="ECO:0000313" key="2">
    <source>
        <dbReference type="Proteomes" id="UP001152795"/>
    </source>
</evidence>
<name>A0A6S7KQJ3_PARCT</name>
<proteinExistence type="predicted"/>
<evidence type="ECO:0000313" key="1">
    <source>
        <dbReference type="EMBL" id="CAB4030383.1"/>
    </source>
</evidence>